<keyword evidence="3" id="KW-1185">Reference proteome</keyword>
<feature type="transmembrane region" description="Helical" evidence="1">
    <location>
        <begin position="71"/>
        <end position="90"/>
    </location>
</feature>
<gene>
    <name evidence="2" type="ORF">EDD59_11615</name>
</gene>
<evidence type="ECO:0000313" key="2">
    <source>
        <dbReference type="EMBL" id="TCS77534.1"/>
    </source>
</evidence>
<organism evidence="2 3">
    <name type="scientific">Muricomes intestini</name>
    <dbReference type="NCBI Taxonomy" id="1796634"/>
    <lineage>
        <taxon>Bacteria</taxon>
        <taxon>Bacillati</taxon>
        <taxon>Bacillota</taxon>
        <taxon>Clostridia</taxon>
        <taxon>Lachnospirales</taxon>
        <taxon>Lachnospiraceae</taxon>
        <taxon>Muricomes</taxon>
    </lineage>
</organism>
<dbReference type="RefSeq" id="WP_132382003.1">
    <property type="nucleotide sequence ID" value="NZ_SLZZ01000016.1"/>
</dbReference>
<sequence length="157" mass="18040">MHFGFSYVGLIFLIMLTVPNIFWTKNQPKDYERYVVNENKILLIFERAGEVLVTCLALIFSDFNIHPWSAWTLWLITAAVLMVLYEVYWIRYFRSEKTMKDFYSSLLGVPVAGATLPVSAFFLLGVYGKNILLIIAVAILGIGHIGIHLNHRKELLL</sequence>
<accession>A0A4R3K444</accession>
<feature type="transmembrane region" description="Helical" evidence="1">
    <location>
        <begin position="44"/>
        <end position="65"/>
    </location>
</feature>
<keyword evidence="1" id="KW-1133">Transmembrane helix</keyword>
<protein>
    <submittedName>
        <fullName evidence="2">Uncharacterized protein</fullName>
    </submittedName>
</protein>
<dbReference type="OrthoDB" id="53505at2"/>
<proteinExistence type="predicted"/>
<feature type="transmembrane region" description="Helical" evidence="1">
    <location>
        <begin position="6"/>
        <end position="23"/>
    </location>
</feature>
<evidence type="ECO:0000313" key="3">
    <source>
        <dbReference type="Proteomes" id="UP000295726"/>
    </source>
</evidence>
<dbReference type="AlphaFoldDB" id="A0A4R3K444"/>
<keyword evidence="1" id="KW-0812">Transmembrane</keyword>
<dbReference type="Proteomes" id="UP000295726">
    <property type="component" value="Unassembled WGS sequence"/>
</dbReference>
<dbReference type="EMBL" id="SLZZ01000016">
    <property type="protein sequence ID" value="TCS77534.1"/>
    <property type="molecule type" value="Genomic_DNA"/>
</dbReference>
<feature type="transmembrane region" description="Helical" evidence="1">
    <location>
        <begin position="102"/>
        <end position="125"/>
    </location>
</feature>
<evidence type="ECO:0000256" key="1">
    <source>
        <dbReference type="SAM" id="Phobius"/>
    </source>
</evidence>
<keyword evidence="1" id="KW-0472">Membrane</keyword>
<feature type="transmembrane region" description="Helical" evidence="1">
    <location>
        <begin position="131"/>
        <end position="149"/>
    </location>
</feature>
<name>A0A4R3K444_9FIRM</name>
<comment type="caution">
    <text evidence="2">The sequence shown here is derived from an EMBL/GenBank/DDBJ whole genome shotgun (WGS) entry which is preliminary data.</text>
</comment>
<reference evidence="2 3" key="1">
    <citation type="submission" date="2019-03" db="EMBL/GenBank/DDBJ databases">
        <title>Genomic Encyclopedia of Type Strains, Phase IV (KMG-IV): sequencing the most valuable type-strain genomes for metagenomic binning, comparative biology and taxonomic classification.</title>
        <authorList>
            <person name="Goeker M."/>
        </authorList>
    </citation>
    <scope>NUCLEOTIDE SEQUENCE [LARGE SCALE GENOMIC DNA]</scope>
    <source>
        <strain evidence="2 3">DSM 29489</strain>
    </source>
</reference>